<keyword evidence="2" id="KW-0732">Signal</keyword>
<gene>
    <name evidence="3" type="ORF">CNQ36_12305</name>
</gene>
<proteinExistence type="predicted"/>
<feature type="signal peptide" evidence="2">
    <location>
        <begin position="1"/>
        <end position="29"/>
    </location>
</feature>
<name>A0A494UZQ5_9ACTN</name>
<evidence type="ECO:0000256" key="2">
    <source>
        <dbReference type="SAM" id="SignalP"/>
    </source>
</evidence>
<evidence type="ECO:0000313" key="4">
    <source>
        <dbReference type="Proteomes" id="UP000282170"/>
    </source>
</evidence>
<feature type="region of interest" description="Disordered" evidence="1">
    <location>
        <begin position="96"/>
        <end position="131"/>
    </location>
</feature>
<feature type="compositionally biased region" description="Low complexity" evidence="1">
    <location>
        <begin position="150"/>
        <end position="175"/>
    </location>
</feature>
<dbReference type="EMBL" id="CP023407">
    <property type="protein sequence ID" value="AYL36149.1"/>
    <property type="molecule type" value="Genomic_DNA"/>
</dbReference>
<dbReference type="GeneID" id="93883601"/>
<feature type="chain" id="PRO_5019780583" evidence="2">
    <location>
        <begin position="30"/>
        <end position="268"/>
    </location>
</feature>
<reference evidence="3 4" key="1">
    <citation type="submission" date="2017-09" db="EMBL/GenBank/DDBJ databases">
        <authorList>
            <person name="Zhang H."/>
            <person name="Hu S."/>
            <person name="Xu J."/>
            <person name="He Z."/>
        </authorList>
    </citation>
    <scope>NUCLEOTIDE SEQUENCE [LARGE SCALE GENOMIC DNA]</scope>
    <source>
        <strain evidence="3 4">TXX3120</strain>
    </source>
</reference>
<evidence type="ECO:0000256" key="1">
    <source>
        <dbReference type="SAM" id="MobiDB-lite"/>
    </source>
</evidence>
<organism evidence="3 4">
    <name type="scientific">Streptomyces fungicidicus</name>
    <dbReference type="NCBI Taxonomy" id="68203"/>
    <lineage>
        <taxon>Bacteria</taxon>
        <taxon>Bacillati</taxon>
        <taxon>Actinomycetota</taxon>
        <taxon>Actinomycetes</taxon>
        <taxon>Kitasatosporales</taxon>
        <taxon>Streptomycetaceae</taxon>
        <taxon>Streptomyces</taxon>
    </lineage>
</organism>
<accession>A0A494UZQ5</accession>
<dbReference type="KEGG" id="sfug:CNQ36_12305"/>
<feature type="compositionally biased region" description="Acidic residues" evidence="1">
    <location>
        <begin position="176"/>
        <end position="197"/>
    </location>
</feature>
<feature type="compositionally biased region" description="Low complexity" evidence="1">
    <location>
        <begin position="102"/>
        <end position="124"/>
    </location>
</feature>
<keyword evidence="4" id="KW-1185">Reference proteome</keyword>
<dbReference type="AlphaFoldDB" id="A0A494UZQ5"/>
<sequence length="268" mass="27201">MGPLPARRFALGALCAALLAGVTGPAAMAADTAPVRDRAASSALLLARAGTVDARQHGLTPVVDLVRTVLEADDGRLSTAEARRLGDAARAAVTKAADEDPVATTDATLPAPPDTTTSATVLTTTEDDLTPEELADLREALDDLMEMLLPGTTTSTDTPAAPDTETDTAATTEPSTEAETETETETETEEDTSTEDAAEATVAANLATAQAPAMVDELLARVDSLLAALLGTEPETASTLPAPAGPAQTPLLPGLTLPALRSVLVPSS</sequence>
<protein>
    <submittedName>
        <fullName evidence="3">Uncharacterized protein</fullName>
    </submittedName>
</protein>
<feature type="region of interest" description="Disordered" evidence="1">
    <location>
        <begin position="150"/>
        <end position="197"/>
    </location>
</feature>
<dbReference type="RefSeq" id="WP_121546026.1">
    <property type="nucleotide sequence ID" value="NZ_CP023407.1"/>
</dbReference>
<dbReference type="Proteomes" id="UP000282170">
    <property type="component" value="Chromosome"/>
</dbReference>
<evidence type="ECO:0000313" key="3">
    <source>
        <dbReference type="EMBL" id="AYL36149.1"/>
    </source>
</evidence>